<reference evidence="3" key="1">
    <citation type="journal article" date="2020" name="Microbiol. Resour. Announc.">
        <title>Draft Genome Sequences of Thiorhodococcus mannitoliphagus and Thiorhodococcus minor, Purple Sulfur Photosynthetic Bacteria in the Gammaproteobacterial Family Chromatiaceae.</title>
        <authorList>
            <person name="Aviles F.A."/>
            <person name="Meyer T.E."/>
            <person name="Kyndt J.A."/>
        </authorList>
    </citation>
    <scope>NUCLEOTIDE SEQUENCE [LARGE SCALE GENOMIC DNA]</scope>
    <source>
        <strain evidence="3">DSM 18266</strain>
    </source>
</reference>
<dbReference type="EMBL" id="JAAIJR010000163">
    <property type="protein sequence ID" value="NEX23162.1"/>
    <property type="molecule type" value="Genomic_DNA"/>
</dbReference>
<dbReference type="AlphaFoldDB" id="A0A6P1E3S4"/>
<comment type="caution">
    <text evidence="2">The sequence shown here is derived from an EMBL/GenBank/DDBJ whole genome shotgun (WGS) entry which is preliminary data.</text>
</comment>
<dbReference type="InterPro" id="IPR007421">
    <property type="entry name" value="Schlafen_AlbA_2_dom"/>
</dbReference>
<keyword evidence="3" id="KW-1185">Reference proteome</keyword>
<sequence length="238" mass="26840">MNKAEFYRTETDRIEWKRSPQDSDGILRATCALANDLGGSGEPGRLVIRLEKDGFRRGVDAQRLDQIQQDLSSRLRSTKIQPTPSFDISVDHGDDGVTLLVITVIPYPVPPMVMVDGVAWVRQGSSTRRATQADLLRLNERRPEHSQPFDLRPIAAATLQDLNLGLLRARYETERDEDLDEETFPGLEQWLTQRQLGRLITRIWRPNPAALLLFGVSPQSWLPGGHGRVCTLRGTGHR</sequence>
<evidence type="ECO:0000259" key="1">
    <source>
        <dbReference type="Pfam" id="PF04326"/>
    </source>
</evidence>
<feature type="domain" description="Schlafen AlbA-2" evidence="1">
    <location>
        <begin position="10"/>
        <end position="130"/>
    </location>
</feature>
<dbReference type="Gene3D" id="3.30.950.30">
    <property type="entry name" value="Schlafen, AAA domain"/>
    <property type="match status" value="1"/>
</dbReference>
<dbReference type="Pfam" id="PF04326">
    <property type="entry name" value="SLFN_AlbA_2"/>
    <property type="match status" value="1"/>
</dbReference>
<reference evidence="2 3" key="2">
    <citation type="submission" date="2020-02" db="EMBL/GenBank/DDBJ databases">
        <title>Genome sequences of Thiorhodococcus mannitoliphagus and Thiorhodococcus minor, purple sulfur photosynthetic bacteria in the gammaproteobacterial family, Chromatiaceae.</title>
        <authorList>
            <person name="Aviles F.A."/>
            <person name="Meyer T.E."/>
            <person name="Kyndt J.A."/>
        </authorList>
    </citation>
    <scope>NUCLEOTIDE SEQUENCE [LARGE SCALE GENOMIC DNA]</scope>
    <source>
        <strain evidence="2 3">DSM 18266</strain>
    </source>
</reference>
<dbReference type="PANTHER" id="PTHR30595">
    <property type="entry name" value="GLPR-RELATED TRANSCRIPTIONAL REPRESSOR"/>
    <property type="match status" value="1"/>
</dbReference>
<dbReference type="InterPro" id="IPR038461">
    <property type="entry name" value="Schlafen_AlbA_2_dom_sf"/>
</dbReference>
<organism evidence="2 3">
    <name type="scientific">Thiorhodococcus mannitoliphagus</name>
    <dbReference type="NCBI Taxonomy" id="329406"/>
    <lineage>
        <taxon>Bacteria</taxon>
        <taxon>Pseudomonadati</taxon>
        <taxon>Pseudomonadota</taxon>
        <taxon>Gammaproteobacteria</taxon>
        <taxon>Chromatiales</taxon>
        <taxon>Chromatiaceae</taxon>
        <taxon>Thiorhodococcus</taxon>
    </lineage>
</organism>
<dbReference type="Proteomes" id="UP000471640">
    <property type="component" value="Unassembled WGS sequence"/>
</dbReference>
<dbReference type="PANTHER" id="PTHR30595:SF6">
    <property type="entry name" value="SCHLAFEN ALBA-2 DOMAIN-CONTAINING PROTEIN"/>
    <property type="match status" value="1"/>
</dbReference>
<evidence type="ECO:0000313" key="2">
    <source>
        <dbReference type="EMBL" id="NEX23162.1"/>
    </source>
</evidence>
<proteinExistence type="predicted"/>
<evidence type="ECO:0000313" key="3">
    <source>
        <dbReference type="Proteomes" id="UP000471640"/>
    </source>
</evidence>
<gene>
    <name evidence="2" type="ORF">G3480_23170</name>
</gene>
<protein>
    <recommendedName>
        <fullName evidence="1">Schlafen AlbA-2 domain-containing protein</fullName>
    </recommendedName>
</protein>
<dbReference type="RefSeq" id="WP_164656519.1">
    <property type="nucleotide sequence ID" value="NZ_JAAIJR010000163.1"/>
</dbReference>
<accession>A0A6P1E3S4</accession>
<name>A0A6P1E3S4_9GAMM</name>